<dbReference type="PANTHER" id="PTHR30255">
    <property type="entry name" value="SINGLE-STRANDED-DNA-SPECIFIC EXONUCLEASE RECJ"/>
    <property type="match status" value="1"/>
</dbReference>
<keyword evidence="3" id="KW-0540">Nuclease</keyword>
<gene>
    <name evidence="9" type="primary">recJ</name>
    <name evidence="9" type="ORF">JDN41_07185</name>
</gene>
<proteinExistence type="inferred from homology"/>
<keyword evidence="10" id="KW-1185">Reference proteome</keyword>
<feature type="domain" description="DHHA1" evidence="7">
    <location>
        <begin position="383"/>
        <end position="477"/>
    </location>
</feature>
<feature type="domain" description="DDH" evidence="6">
    <location>
        <begin position="105"/>
        <end position="238"/>
    </location>
</feature>
<dbReference type="Proteomes" id="UP000623250">
    <property type="component" value="Unassembled WGS sequence"/>
</dbReference>
<dbReference type="EMBL" id="JAEMUK010000013">
    <property type="protein sequence ID" value="MBJ7543337.1"/>
    <property type="molecule type" value="Genomic_DNA"/>
</dbReference>
<sequence>MRPLSLPLQQPRAQSAFLGVERSARGLKWIERLAPQDAHIAAAIAQRHNLPEIVGRILAARGVSLDDVADVLNPTLRALCPDPSTFTDMDKAADRIARAIETGERIAIFGDYDVDGASSSALLKRFLAWHGLDARIYIPDRITEGYGPNGPAIAQLIEDGAQLIVTVDCGSTSFEALDVAAKRGVGVVVVDHHQVNEELPVAHAVVNPNRQDCLSGQGHLCAAGVTFLLCVAAQRRLRAKGAYAKSPAPDLLGWLDIVALATVCDVVPLSGVNRAFVVQGLKVLRNRRNPGLRALADAAGVNKPPSPYTLGFVLGPRINAGGRIGDASLGARLLASEDDIETRRIAETLDRLNRERREIEIKTVEEAAAWADRTLMEDPSAPIIIAGSPSWHKGLVGLAASRLTERFQRPCLIFSQDEDAGESTGSARSVSGVDIGAAVRGAVEAGVAKKGGGHTMAAGITVDTARLHELAAFLRAALDPAYRVASAAPELAIDGVLKPRAATLDFCAQLEAAGPYGQGNPAPRFSLASVRPTMIKEISGGHLRLALQDIDGSQISAVAFRAVQTEIGAALAAGRDLACHVAGRIERDEWGGKSRIEFHIEDVAPANAR</sequence>
<keyword evidence="5 9" id="KW-0269">Exonuclease</keyword>
<comment type="similarity">
    <text evidence="1">Belongs to the RecJ family.</text>
</comment>
<evidence type="ECO:0000256" key="4">
    <source>
        <dbReference type="ARBA" id="ARBA00022801"/>
    </source>
</evidence>
<dbReference type="InterPro" id="IPR051673">
    <property type="entry name" value="SSDNA_exonuclease_RecJ"/>
</dbReference>
<reference evidence="9 10" key="1">
    <citation type="submission" date="2020-12" db="EMBL/GenBank/DDBJ databases">
        <title>Revised draft genomes of Rhodomicrobium vannielii ATCC 17100 and Rhodomicrobium udaipurense JA643.</title>
        <authorList>
            <person name="Conners E.M."/>
            <person name="Davenport E.J."/>
            <person name="Bose A."/>
        </authorList>
    </citation>
    <scope>NUCLEOTIDE SEQUENCE [LARGE SCALE GENOMIC DNA]</scope>
    <source>
        <strain evidence="9 10">JA643</strain>
    </source>
</reference>
<evidence type="ECO:0000259" key="7">
    <source>
        <dbReference type="Pfam" id="PF02272"/>
    </source>
</evidence>
<protein>
    <recommendedName>
        <fullName evidence="2">Single-stranded-DNA-specific exonuclease RecJ</fullName>
    </recommendedName>
</protein>
<evidence type="ECO:0000313" key="9">
    <source>
        <dbReference type="EMBL" id="MBJ7543337.1"/>
    </source>
</evidence>
<evidence type="ECO:0000256" key="3">
    <source>
        <dbReference type="ARBA" id="ARBA00022722"/>
    </source>
</evidence>
<evidence type="ECO:0000259" key="8">
    <source>
        <dbReference type="Pfam" id="PF17768"/>
    </source>
</evidence>
<dbReference type="RefSeq" id="WP_052037551.1">
    <property type="nucleotide sequence ID" value="NZ_JAEMUK010000013.1"/>
</dbReference>
<comment type="caution">
    <text evidence="9">The sequence shown here is derived from an EMBL/GenBank/DDBJ whole genome shotgun (WGS) entry which is preliminary data.</text>
</comment>
<dbReference type="GO" id="GO:0003676">
    <property type="term" value="F:nucleic acid binding"/>
    <property type="evidence" value="ECO:0007669"/>
    <property type="project" value="InterPro"/>
</dbReference>
<dbReference type="GO" id="GO:0008409">
    <property type="term" value="F:5'-3' exonuclease activity"/>
    <property type="evidence" value="ECO:0007669"/>
    <property type="project" value="InterPro"/>
</dbReference>
<evidence type="ECO:0000256" key="2">
    <source>
        <dbReference type="ARBA" id="ARBA00019841"/>
    </source>
</evidence>
<dbReference type="AlphaFoldDB" id="A0A8I1GHS5"/>
<keyword evidence="4" id="KW-0378">Hydrolase</keyword>
<dbReference type="GO" id="GO:0006310">
    <property type="term" value="P:DNA recombination"/>
    <property type="evidence" value="ECO:0007669"/>
    <property type="project" value="InterPro"/>
</dbReference>
<dbReference type="InterPro" id="IPR003156">
    <property type="entry name" value="DHHA1_dom"/>
</dbReference>
<dbReference type="InterPro" id="IPR038763">
    <property type="entry name" value="DHH_sf"/>
</dbReference>
<name>A0A8I1GHS5_9HYPH</name>
<dbReference type="Pfam" id="PF02272">
    <property type="entry name" value="DHHA1"/>
    <property type="match status" value="1"/>
</dbReference>
<evidence type="ECO:0000256" key="1">
    <source>
        <dbReference type="ARBA" id="ARBA00005915"/>
    </source>
</evidence>
<dbReference type="InterPro" id="IPR001667">
    <property type="entry name" value="DDH_dom"/>
</dbReference>
<dbReference type="InterPro" id="IPR041122">
    <property type="entry name" value="RecJ_OB"/>
</dbReference>
<dbReference type="GO" id="GO:0006281">
    <property type="term" value="P:DNA repair"/>
    <property type="evidence" value="ECO:0007669"/>
    <property type="project" value="InterPro"/>
</dbReference>
<dbReference type="NCBIfam" id="TIGR00644">
    <property type="entry name" value="recJ"/>
    <property type="match status" value="1"/>
</dbReference>
<dbReference type="Gene3D" id="3.90.1640.30">
    <property type="match status" value="1"/>
</dbReference>
<evidence type="ECO:0000313" key="10">
    <source>
        <dbReference type="Proteomes" id="UP000623250"/>
    </source>
</evidence>
<organism evidence="9 10">
    <name type="scientific">Rhodomicrobium udaipurense</name>
    <dbReference type="NCBI Taxonomy" id="1202716"/>
    <lineage>
        <taxon>Bacteria</taxon>
        <taxon>Pseudomonadati</taxon>
        <taxon>Pseudomonadota</taxon>
        <taxon>Alphaproteobacteria</taxon>
        <taxon>Hyphomicrobiales</taxon>
        <taxon>Hyphomicrobiaceae</taxon>
        <taxon>Rhodomicrobium</taxon>
    </lineage>
</organism>
<feature type="domain" description="RecJ OB" evidence="8">
    <location>
        <begin position="493"/>
        <end position="602"/>
    </location>
</feature>
<dbReference type="Pfam" id="PF17768">
    <property type="entry name" value="RecJ_OB"/>
    <property type="match status" value="1"/>
</dbReference>
<dbReference type="InterPro" id="IPR004610">
    <property type="entry name" value="RecJ"/>
</dbReference>
<dbReference type="Pfam" id="PF01368">
    <property type="entry name" value="DHH"/>
    <property type="match status" value="1"/>
</dbReference>
<dbReference type="PANTHER" id="PTHR30255:SF2">
    <property type="entry name" value="SINGLE-STRANDED-DNA-SPECIFIC EXONUCLEASE RECJ"/>
    <property type="match status" value="1"/>
</dbReference>
<dbReference type="SUPFAM" id="SSF64182">
    <property type="entry name" value="DHH phosphoesterases"/>
    <property type="match status" value="1"/>
</dbReference>
<evidence type="ECO:0000259" key="6">
    <source>
        <dbReference type="Pfam" id="PF01368"/>
    </source>
</evidence>
<dbReference type="Gene3D" id="3.10.310.30">
    <property type="match status" value="1"/>
</dbReference>
<accession>A0A8I1GHS5</accession>
<evidence type="ECO:0000256" key="5">
    <source>
        <dbReference type="ARBA" id="ARBA00022839"/>
    </source>
</evidence>